<gene>
    <name evidence="5" type="primary">tsf</name>
    <name evidence="9" type="ORF">SAMN02745728_00746</name>
</gene>
<dbReference type="FunFam" id="1.10.8.10:FF:000001">
    <property type="entry name" value="Elongation factor Ts"/>
    <property type="match status" value="1"/>
</dbReference>
<comment type="function">
    <text evidence="5 6">Associates with the EF-Tu.GDP complex and induces the exchange of GDP to GTP. It remains bound to the aminoacyl-tRNA.EF-Tu.GTP complex up to the GTP hydrolysis stage on the ribosome.</text>
</comment>
<keyword evidence="3 5" id="KW-0251">Elongation factor</keyword>
<dbReference type="InterPro" id="IPR036402">
    <property type="entry name" value="EF-Ts_dimer_sf"/>
</dbReference>
<name>A0A1M7SC75_9BACT</name>
<evidence type="ECO:0000256" key="5">
    <source>
        <dbReference type="HAMAP-Rule" id="MF_00050"/>
    </source>
</evidence>
<dbReference type="InterPro" id="IPR018101">
    <property type="entry name" value="Transl_elong_Ts_CS"/>
</dbReference>
<dbReference type="Proteomes" id="UP000186469">
    <property type="component" value="Unassembled WGS sequence"/>
</dbReference>
<evidence type="ECO:0000256" key="2">
    <source>
        <dbReference type="ARBA" id="ARBA00016956"/>
    </source>
</evidence>
<feature type="region of interest" description="Involved in Mg(2+) ion dislocation from EF-Tu" evidence="5">
    <location>
        <begin position="82"/>
        <end position="85"/>
    </location>
</feature>
<evidence type="ECO:0000256" key="7">
    <source>
        <dbReference type="RuleBase" id="RU000643"/>
    </source>
</evidence>
<keyword evidence="4 5" id="KW-0648">Protein biosynthesis</keyword>
<evidence type="ECO:0000256" key="6">
    <source>
        <dbReference type="RuleBase" id="RU000642"/>
    </source>
</evidence>
<comment type="subcellular location">
    <subcellularLocation>
        <location evidence="5 7">Cytoplasm</location>
    </subcellularLocation>
</comment>
<reference evidence="9 10" key="1">
    <citation type="submission" date="2016-12" db="EMBL/GenBank/DDBJ databases">
        <authorList>
            <person name="Song W.-J."/>
            <person name="Kurnit D.M."/>
        </authorList>
    </citation>
    <scope>NUCLEOTIDE SEQUENCE [LARGE SCALE GENOMIC DNA]</scope>
    <source>
        <strain evidence="9 10">DSM 11393</strain>
    </source>
</reference>
<dbReference type="STRING" id="1121455.SAMN02745728_00746"/>
<dbReference type="HAMAP" id="MF_00050">
    <property type="entry name" value="EF_Ts"/>
    <property type="match status" value="1"/>
</dbReference>
<dbReference type="OrthoDB" id="9808348at2"/>
<dbReference type="NCBIfam" id="TIGR00116">
    <property type="entry name" value="tsf"/>
    <property type="match status" value="1"/>
</dbReference>
<dbReference type="RefSeq" id="WP_072696437.1">
    <property type="nucleotide sequence ID" value="NZ_FRDI01000003.1"/>
</dbReference>
<dbReference type="PROSITE" id="PS01126">
    <property type="entry name" value="EF_TS_1"/>
    <property type="match status" value="1"/>
</dbReference>
<dbReference type="InterPro" id="IPR009060">
    <property type="entry name" value="UBA-like_sf"/>
</dbReference>
<dbReference type="Gene3D" id="1.10.286.20">
    <property type="match status" value="1"/>
</dbReference>
<dbReference type="AlphaFoldDB" id="A0A1M7SC75"/>
<evidence type="ECO:0000256" key="4">
    <source>
        <dbReference type="ARBA" id="ARBA00022917"/>
    </source>
</evidence>
<evidence type="ECO:0000313" key="10">
    <source>
        <dbReference type="Proteomes" id="UP000186469"/>
    </source>
</evidence>
<keyword evidence="5" id="KW-0963">Cytoplasm</keyword>
<dbReference type="PANTHER" id="PTHR11741">
    <property type="entry name" value="ELONGATION FACTOR TS"/>
    <property type="match status" value="1"/>
</dbReference>
<feature type="domain" description="Translation elongation factor EFTs/EF1B dimerisation" evidence="8">
    <location>
        <begin position="74"/>
        <end position="284"/>
    </location>
</feature>
<dbReference type="Gene3D" id="3.30.479.20">
    <property type="entry name" value="Elongation factor Ts, dimerisation domain"/>
    <property type="match status" value="2"/>
</dbReference>
<dbReference type="InterPro" id="IPR014039">
    <property type="entry name" value="Transl_elong_EFTs/EF1B_dimer"/>
</dbReference>
<dbReference type="PROSITE" id="PS01127">
    <property type="entry name" value="EF_TS_2"/>
    <property type="match status" value="1"/>
</dbReference>
<sequence length="288" mass="31483">MANYTAQMVKELRELTSAGMMDCKNALEECKGELDKAVDWLRQKGLSKAAKKSGRATSEGVVALRVNDNNTCVAMVEVKCETDFVTRGDKFQAFAKSVVETVFNKKPADATALADLTSTSLNEQIAIIGENMTIGRFALWEMSTPGVIGAYIHSNGKIGVLVEIDCTKPETAANPKLMELARNIAMQVAAVSPAALDAASLDPALVEREREVYRQKTIEEGKPADRVEKIVDGRIQKFYKEACLMEQGYIRDDKVSIKDLVAAEAKALNDTLTVKRFVRLQLGEDASA</sequence>
<dbReference type="GO" id="GO:0005737">
    <property type="term" value="C:cytoplasm"/>
    <property type="evidence" value="ECO:0007669"/>
    <property type="project" value="UniProtKB-SubCell"/>
</dbReference>
<dbReference type="InterPro" id="IPR001816">
    <property type="entry name" value="Transl_elong_EFTs/EF1B"/>
</dbReference>
<dbReference type="CDD" id="cd14275">
    <property type="entry name" value="UBA_EF-Ts"/>
    <property type="match status" value="1"/>
</dbReference>
<evidence type="ECO:0000259" key="8">
    <source>
        <dbReference type="Pfam" id="PF00889"/>
    </source>
</evidence>
<dbReference type="Pfam" id="PF00889">
    <property type="entry name" value="EF_TS"/>
    <property type="match status" value="1"/>
</dbReference>
<evidence type="ECO:0000313" key="9">
    <source>
        <dbReference type="EMBL" id="SHN56056.1"/>
    </source>
</evidence>
<evidence type="ECO:0000256" key="3">
    <source>
        <dbReference type="ARBA" id="ARBA00022768"/>
    </source>
</evidence>
<proteinExistence type="inferred from homology"/>
<dbReference type="SUPFAM" id="SSF46934">
    <property type="entry name" value="UBA-like"/>
    <property type="match status" value="1"/>
</dbReference>
<dbReference type="SUPFAM" id="SSF54713">
    <property type="entry name" value="Elongation factor Ts (EF-Ts), dimerisation domain"/>
    <property type="match status" value="2"/>
</dbReference>
<accession>A0A1M7SC75</accession>
<comment type="similarity">
    <text evidence="1 5 6">Belongs to the EF-Ts family.</text>
</comment>
<dbReference type="Gene3D" id="1.10.8.10">
    <property type="entry name" value="DNA helicase RuvA subunit, C-terminal domain"/>
    <property type="match status" value="1"/>
</dbReference>
<dbReference type="PANTHER" id="PTHR11741:SF0">
    <property type="entry name" value="ELONGATION FACTOR TS, MITOCHONDRIAL"/>
    <property type="match status" value="1"/>
</dbReference>
<protein>
    <recommendedName>
        <fullName evidence="2 5">Elongation factor Ts</fullName>
        <shortName evidence="5">EF-Ts</shortName>
    </recommendedName>
</protein>
<organism evidence="9 10">
    <name type="scientific">Desulfovibrio litoralis DSM 11393</name>
    <dbReference type="NCBI Taxonomy" id="1121455"/>
    <lineage>
        <taxon>Bacteria</taxon>
        <taxon>Pseudomonadati</taxon>
        <taxon>Thermodesulfobacteriota</taxon>
        <taxon>Desulfovibrionia</taxon>
        <taxon>Desulfovibrionales</taxon>
        <taxon>Desulfovibrionaceae</taxon>
        <taxon>Desulfovibrio</taxon>
    </lineage>
</organism>
<evidence type="ECO:0000256" key="1">
    <source>
        <dbReference type="ARBA" id="ARBA00005532"/>
    </source>
</evidence>
<dbReference type="FunFam" id="1.10.286.20:FF:000001">
    <property type="entry name" value="Elongation factor Ts"/>
    <property type="match status" value="1"/>
</dbReference>
<keyword evidence="10" id="KW-1185">Reference proteome</keyword>
<dbReference type="EMBL" id="FRDI01000003">
    <property type="protein sequence ID" value="SHN56056.1"/>
    <property type="molecule type" value="Genomic_DNA"/>
</dbReference>
<dbReference type="GO" id="GO:0003746">
    <property type="term" value="F:translation elongation factor activity"/>
    <property type="evidence" value="ECO:0007669"/>
    <property type="project" value="UniProtKB-UniRule"/>
</dbReference>